<dbReference type="PANTHER" id="PTHR43734">
    <property type="entry name" value="PHYTOENE DESATURASE"/>
    <property type="match status" value="1"/>
</dbReference>
<dbReference type="SUPFAM" id="SSF51905">
    <property type="entry name" value="FAD/NAD(P)-binding domain"/>
    <property type="match status" value="1"/>
</dbReference>
<evidence type="ECO:0000256" key="1">
    <source>
        <dbReference type="ARBA" id="ARBA00006046"/>
    </source>
</evidence>
<sequence>MESPPFDAVVIGAGAGGMSAAARLVADRRKVLLIDSLNRLGGRAGSEVIDGFTVNIGAIAIEKGSTFEETFALLGVPLDVREPQPATVFSIDGKIVNISKGGWGMLLGGLTKQAARIGAKFADARAGDLPEAKLSTKEWLAKYTRNETVHGLFRNLCAAIFAANADELPARAFLVYFAQKGAFKRFGFCPRGTQGLWDDLGAGIRRHGGEIWLETRAKGLRIEGGAVTGVEVERGGEVLTIPTRAVIGNMGPRAALDLAGAEAFGAGYAGDARRLPRPAANIVINFATRERLVEVPGLITFSATRRLCNIAELSAMCPEMAPPGWHLHVAYAVPIPALGDFDEQTETEAALQELRENFPGFADARILSIRVMRGDWPAQRSCAGYDMPQETPLANFWHVGDAVKEYGDGGTQACAVTGQRAAALAAAWLDGRRAPQAAQ</sequence>
<name>A0A317E848_9PROT</name>
<dbReference type="Gene3D" id="3.50.50.60">
    <property type="entry name" value="FAD/NAD(P)-binding domain"/>
    <property type="match status" value="1"/>
</dbReference>
<dbReference type="InterPro" id="IPR002937">
    <property type="entry name" value="Amino_oxidase"/>
</dbReference>
<dbReference type="PANTHER" id="PTHR43734:SF1">
    <property type="entry name" value="PHYTOENE DESATURASE"/>
    <property type="match status" value="1"/>
</dbReference>
<dbReference type="AlphaFoldDB" id="A0A317E848"/>
<gene>
    <name evidence="3" type="ORF">DKG75_08400</name>
</gene>
<dbReference type="GO" id="GO:0016491">
    <property type="term" value="F:oxidoreductase activity"/>
    <property type="evidence" value="ECO:0007669"/>
    <property type="project" value="InterPro"/>
</dbReference>
<proteinExistence type="inferred from homology"/>
<comment type="similarity">
    <text evidence="1">Belongs to the carotenoid/retinoid oxidoreductase family.</text>
</comment>
<evidence type="ECO:0000313" key="4">
    <source>
        <dbReference type="Proteomes" id="UP000246077"/>
    </source>
</evidence>
<accession>A0A317E848</accession>
<organism evidence="3 4">
    <name type="scientific">Zavarzinia compransoris</name>
    <dbReference type="NCBI Taxonomy" id="1264899"/>
    <lineage>
        <taxon>Bacteria</taxon>
        <taxon>Pseudomonadati</taxon>
        <taxon>Pseudomonadota</taxon>
        <taxon>Alphaproteobacteria</taxon>
        <taxon>Rhodospirillales</taxon>
        <taxon>Zavarziniaceae</taxon>
        <taxon>Zavarzinia</taxon>
    </lineage>
</organism>
<comment type="caution">
    <text evidence="3">The sequence shown here is derived from an EMBL/GenBank/DDBJ whole genome shotgun (WGS) entry which is preliminary data.</text>
</comment>
<dbReference type="Gene3D" id="3.90.660.50">
    <property type="match status" value="1"/>
</dbReference>
<dbReference type="Pfam" id="PF01593">
    <property type="entry name" value="Amino_oxidase"/>
    <property type="match status" value="1"/>
</dbReference>
<protein>
    <submittedName>
        <fullName evidence="3">Amine oxidase</fullName>
    </submittedName>
</protein>
<dbReference type="OrthoDB" id="9774675at2"/>
<keyword evidence="4" id="KW-1185">Reference proteome</keyword>
<feature type="domain" description="Amine oxidase" evidence="2">
    <location>
        <begin position="16"/>
        <end position="423"/>
    </location>
</feature>
<dbReference type="InterPro" id="IPR036188">
    <property type="entry name" value="FAD/NAD-bd_sf"/>
</dbReference>
<reference evidence="4" key="1">
    <citation type="submission" date="2018-05" db="EMBL/GenBank/DDBJ databases">
        <title>Zavarzinia sp. HR-AS.</title>
        <authorList>
            <person name="Lee Y."/>
            <person name="Jeon C.O."/>
        </authorList>
    </citation>
    <scope>NUCLEOTIDE SEQUENCE [LARGE SCALE GENOMIC DNA]</scope>
    <source>
        <strain evidence="4">DSM 1231</strain>
    </source>
</reference>
<evidence type="ECO:0000259" key="2">
    <source>
        <dbReference type="Pfam" id="PF01593"/>
    </source>
</evidence>
<dbReference type="EMBL" id="QGLF01000002">
    <property type="protein sequence ID" value="PWR22426.1"/>
    <property type="molecule type" value="Genomic_DNA"/>
</dbReference>
<dbReference type="Proteomes" id="UP000246077">
    <property type="component" value="Unassembled WGS sequence"/>
</dbReference>
<evidence type="ECO:0000313" key="3">
    <source>
        <dbReference type="EMBL" id="PWR22426.1"/>
    </source>
</evidence>